<name>A0AAV7NIT0_PLEWA</name>
<dbReference type="Proteomes" id="UP001066276">
    <property type="component" value="Chromosome 8"/>
</dbReference>
<evidence type="ECO:0000256" key="1">
    <source>
        <dbReference type="SAM" id="MobiDB-lite"/>
    </source>
</evidence>
<feature type="region of interest" description="Disordered" evidence="1">
    <location>
        <begin position="42"/>
        <end position="71"/>
    </location>
</feature>
<evidence type="ECO:0000313" key="3">
    <source>
        <dbReference type="Proteomes" id="UP001066276"/>
    </source>
</evidence>
<sequence>MGGVCPAGLRKEGGLECARNSDGKGNVPAGRELPAGNGLYKLLQGRKPQPRVKPREAPGRALSSSWAGPAV</sequence>
<keyword evidence="3" id="KW-1185">Reference proteome</keyword>
<feature type="compositionally biased region" description="Polar residues" evidence="1">
    <location>
        <begin position="62"/>
        <end position="71"/>
    </location>
</feature>
<dbReference type="AlphaFoldDB" id="A0AAV7NIT0"/>
<comment type="caution">
    <text evidence="2">The sequence shown here is derived from an EMBL/GenBank/DDBJ whole genome shotgun (WGS) entry which is preliminary data.</text>
</comment>
<protein>
    <submittedName>
        <fullName evidence="2">Uncharacterized protein</fullName>
    </submittedName>
</protein>
<gene>
    <name evidence="2" type="ORF">NDU88_003051</name>
</gene>
<evidence type="ECO:0000313" key="2">
    <source>
        <dbReference type="EMBL" id="KAJ1114820.1"/>
    </source>
</evidence>
<accession>A0AAV7NIT0</accession>
<dbReference type="EMBL" id="JANPWB010000012">
    <property type="protein sequence ID" value="KAJ1114820.1"/>
    <property type="molecule type" value="Genomic_DNA"/>
</dbReference>
<organism evidence="2 3">
    <name type="scientific">Pleurodeles waltl</name>
    <name type="common">Iberian ribbed newt</name>
    <dbReference type="NCBI Taxonomy" id="8319"/>
    <lineage>
        <taxon>Eukaryota</taxon>
        <taxon>Metazoa</taxon>
        <taxon>Chordata</taxon>
        <taxon>Craniata</taxon>
        <taxon>Vertebrata</taxon>
        <taxon>Euteleostomi</taxon>
        <taxon>Amphibia</taxon>
        <taxon>Batrachia</taxon>
        <taxon>Caudata</taxon>
        <taxon>Salamandroidea</taxon>
        <taxon>Salamandridae</taxon>
        <taxon>Pleurodelinae</taxon>
        <taxon>Pleurodeles</taxon>
    </lineage>
</organism>
<proteinExistence type="predicted"/>
<reference evidence="2" key="1">
    <citation type="journal article" date="2022" name="bioRxiv">
        <title>Sequencing and chromosome-scale assembly of the giantPleurodeles waltlgenome.</title>
        <authorList>
            <person name="Brown T."/>
            <person name="Elewa A."/>
            <person name="Iarovenko S."/>
            <person name="Subramanian E."/>
            <person name="Araus A.J."/>
            <person name="Petzold A."/>
            <person name="Susuki M."/>
            <person name="Suzuki K.-i.T."/>
            <person name="Hayashi T."/>
            <person name="Toyoda A."/>
            <person name="Oliveira C."/>
            <person name="Osipova E."/>
            <person name="Leigh N.D."/>
            <person name="Simon A."/>
            <person name="Yun M.H."/>
        </authorList>
    </citation>
    <scope>NUCLEOTIDE SEQUENCE</scope>
    <source>
        <strain evidence="2">20211129_DDA</strain>
        <tissue evidence="2">Liver</tissue>
    </source>
</reference>